<reference evidence="2" key="1">
    <citation type="submission" date="2022-07" db="EMBL/GenBank/DDBJ databases">
        <title>Phylogenomic reconstructions and comparative analyses of Kickxellomycotina fungi.</title>
        <authorList>
            <person name="Reynolds N.K."/>
            <person name="Stajich J.E."/>
            <person name="Barry K."/>
            <person name="Grigoriev I.V."/>
            <person name="Crous P."/>
            <person name="Smith M.E."/>
        </authorList>
    </citation>
    <scope>NUCLEOTIDE SEQUENCE</scope>
    <source>
        <strain evidence="2">NBRC 105414</strain>
    </source>
</reference>
<organism evidence="2 3">
    <name type="scientific">Coemansia javaensis</name>
    <dbReference type="NCBI Taxonomy" id="2761396"/>
    <lineage>
        <taxon>Eukaryota</taxon>
        <taxon>Fungi</taxon>
        <taxon>Fungi incertae sedis</taxon>
        <taxon>Zoopagomycota</taxon>
        <taxon>Kickxellomycotina</taxon>
        <taxon>Kickxellomycetes</taxon>
        <taxon>Kickxellales</taxon>
        <taxon>Kickxellaceae</taxon>
        <taxon>Coemansia</taxon>
    </lineage>
</organism>
<name>A0A9W8HJI4_9FUNG</name>
<feature type="compositionally biased region" description="Basic and acidic residues" evidence="1">
    <location>
        <begin position="305"/>
        <end position="321"/>
    </location>
</feature>
<evidence type="ECO:0008006" key="4">
    <source>
        <dbReference type="Google" id="ProtNLM"/>
    </source>
</evidence>
<accession>A0A9W8HJI4</accession>
<dbReference type="AlphaFoldDB" id="A0A9W8HJI4"/>
<dbReference type="Gene3D" id="3.30.40.10">
    <property type="entry name" value="Zinc/RING finger domain, C3HC4 (zinc finger)"/>
    <property type="match status" value="1"/>
</dbReference>
<keyword evidence="3" id="KW-1185">Reference proteome</keyword>
<dbReference type="SUPFAM" id="SSF57903">
    <property type="entry name" value="FYVE/PHD zinc finger"/>
    <property type="match status" value="1"/>
</dbReference>
<sequence>MPRIGGGLRAPRLRDTRAFAQLSQLLHTFHADLGLDGPVDLERLEAELGGVGDDVGAAAGRVLAGALAVVDGRRPAAAALATQVRRAWARHGAGEPPAGLREHGFGALGSGDRVRVVLETCELALQHAGRLRANAGAAQWRAAPAGRDDAGRVYWVLCATRLYRQTPAGLDPGPGPGHVLPPQHAMREADGELWELLCADARDWRAVCAAVAAARAQTRHGRALAAALARAQPLALEALARAPKPQPQLQAQPPQLHLRLRERPQRAAAHHHHHGQRPLQPQPQPQPAAAGPGRSAAGARSLRAQRREQARYEERLRRDAAEAASGASDGASSQSGGGDGDDGGDDDDDDDDDDDSDVSDGNNNHRQDHSDDSWMFACLCGVRGQNYDDGRAMTACERCAVWQHLGCALRAEARRIGRPIDEDDWASVAYVCPGCRSAA</sequence>
<feature type="compositionally biased region" description="Low complexity" evidence="1">
    <location>
        <begin position="287"/>
        <end position="302"/>
    </location>
</feature>
<evidence type="ECO:0000256" key="1">
    <source>
        <dbReference type="SAM" id="MobiDB-lite"/>
    </source>
</evidence>
<evidence type="ECO:0000313" key="3">
    <source>
        <dbReference type="Proteomes" id="UP001140217"/>
    </source>
</evidence>
<feature type="compositionally biased region" description="Low complexity" evidence="1">
    <location>
        <begin position="322"/>
        <end position="334"/>
    </location>
</feature>
<dbReference type="OrthoDB" id="303107at2759"/>
<dbReference type="InterPro" id="IPR011011">
    <property type="entry name" value="Znf_FYVE_PHD"/>
</dbReference>
<feature type="compositionally biased region" description="Acidic residues" evidence="1">
    <location>
        <begin position="339"/>
        <end position="358"/>
    </location>
</feature>
<comment type="caution">
    <text evidence="2">The sequence shown here is derived from an EMBL/GenBank/DDBJ whole genome shotgun (WGS) entry which is preliminary data.</text>
</comment>
<protein>
    <recommendedName>
        <fullName evidence="4">Zinc finger PHD-type domain-containing protein</fullName>
    </recommendedName>
</protein>
<evidence type="ECO:0000313" key="2">
    <source>
        <dbReference type="EMBL" id="KAJ2784673.1"/>
    </source>
</evidence>
<proteinExistence type="predicted"/>
<gene>
    <name evidence="2" type="ORF">H4R18_000964</name>
</gene>
<dbReference type="Proteomes" id="UP001140217">
    <property type="component" value="Unassembled WGS sequence"/>
</dbReference>
<dbReference type="InterPro" id="IPR013083">
    <property type="entry name" value="Znf_RING/FYVE/PHD"/>
</dbReference>
<feature type="region of interest" description="Disordered" evidence="1">
    <location>
        <begin position="264"/>
        <end position="368"/>
    </location>
</feature>
<dbReference type="EMBL" id="JANBUL010000022">
    <property type="protein sequence ID" value="KAJ2784673.1"/>
    <property type="molecule type" value="Genomic_DNA"/>
</dbReference>